<keyword evidence="3" id="KW-0677">Repeat</keyword>
<keyword evidence="1" id="KW-0433">Leucine-rich repeat</keyword>
<dbReference type="Proteomes" id="UP001233999">
    <property type="component" value="Unassembled WGS sequence"/>
</dbReference>
<keyword evidence="4" id="KW-0812">Transmembrane</keyword>
<dbReference type="SUPFAM" id="SSF52058">
    <property type="entry name" value="L domain-like"/>
    <property type="match status" value="1"/>
</dbReference>
<dbReference type="Pfam" id="PF13855">
    <property type="entry name" value="LRR_8"/>
    <property type="match status" value="2"/>
</dbReference>
<dbReference type="PANTHER" id="PTHR24369:SF211">
    <property type="entry name" value="LEUCINE-RICH REPEAT-CONTAINING PROTEIN 15-LIKE"/>
    <property type="match status" value="1"/>
</dbReference>
<evidence type="ECO:0000313" key="8">
    <source>
        <dbReference type="Proteomes" id="UP001233999"/>
    </source>
</evidence>
<evidence type="ECO:0000256" key="1">
    <source>
        <dbReference type="ARBA" id="ARBA00022614"/>
    </source>
</evidence>
<reference evidence="7" key="1">
    <citation type="journal article" date="2023" name="IScience">
        <title>Live-bearing cockroach genome reveals convergent evolutionary mechanisms linked to viviparity in insects and beyond.</title>
        <authorList>
            <person name="Fouks B."/>
            <person name="Harrison M.C."/>
            <person name="Mikhailova A.A."/>
            <person name="Marchal E."/>
            <person name="English S."/>
            <person name="Carruthers M."/>
            <person name="Jennings E.C."/>
            <person name="Chiamaka E.L."/>
            <person name="Frigard R.A."/>
            <person name="Pippel M."/>
            <person name="Attardo G.M."/>
            <person name="Benoit J.B."/>
            <person name="Bornberg-Bauer E."/>
            <person name="Tobe S.S."/>
        </authorList>
    </citation>
    <scope>NUCLEOTIDE SEQUENCE</scope>
    <source>
        <strain evidence="7">Stay&amp;Tobe</strain>
    </source>
</reference>
<comment type="caution">
    <text evidence="7">The sequence shown here is derived from an EMBL/GenBank/DDBJ whole genome shotgun (WGS) entry which is preliminary data.</text>
</comment>
<feature type="chain" id="PRO_5042123071" description="LRRCT domain-containing protein" evidence="5">
    <location>
        <begin position="19"/>
        <end position="479"/>
    </location>
</feature>
<dbReference type="SMART" id="SM00369">
    <property type="entry name" value="LRR_TYP"/>
    <property type="match status" value="8"/>
</dbReference>
<feature type="signal peptide" evidence="5">
    <location>
        <begin position="1"/>
        <end position="18"/>
    </location>
</feature>
<dbReference type="InterPro" id="IPR032675">
    <property type="entry name" value="LRR_dom_sf"/>
</dbReference>
<sequence length="479" mass="54682">MVLVTFAAAAIILDCINGTNNGCETFLDDKKISCNSADIGNLTIKSDLVNNTDITELSVFSSKSLILHYDVFHKMVNLNYLTLCDNKIKYLDSRLFSYLHKLIRLNLEYNNIETLESNIFSNLTNLTHLYMAHNHLKSLTDVKLFQSQTRLIILTLNDNNMRTISAGVLSPLISLKKFKLADNPFSCTCQVQEIILWPESKCINTRATCEEPRKFENEHFPFNETKIIKLNLNNNSIQSLKSNAFDKLPEITILQLSLNKLITLKQKLFYGLKDLIRISLDSNLLESLDDRLFRYQAKLITLHLHDNKLLTITEKLLDPLIILQDLTLKDNPLNCDCKLQSALNLVSKNKILSDAVCETPEKYAGKSWELMEKELECGSTITTQTVIIVSSGITLFCYSSVVVCYVCIRCRKTCRKRTNRHTNENVQYDDVETMANTSPKTASFSNTENLYDYPIFRNSYLSIIDSNVKSEPVIYDDVV</sequence>
<evidence type="ECO:0000256" key="3">
    <source>
        <dbReference type="ARBA" id="ARBA00022737"/>
    </source>
</evidence>
<dbReference type="PROSITE" id="PS51450">
    <property type="entry name" value="LRR"/>
    <property type="match status" value="2"/>
</dbReference>
<dbReference type="Gene3D" id="3.80.10.10">
    <property type="entry name" value="Ribonuclease Inhibitor"/>
    <property type="match status" value="3"/>
</dbReference>
<name>A0AAD8EKD5_DIPPU</name>
<keyword evidence="8" id="KW-1185">Reference proteome</keyword>
<dbReference type="InterPro" id="IPR003591">
    <property type="entry name" value="Leu-rich_rpt_typical-subtyp"/>
</dbReference>
<evidence type="ECO:0000256" key="4">
    <source>
        <dbReference type="SAM" id="Phobius"/>
    </source>
</evidence>
<keyword evidence="2 5" id="KW-0732">Signal</keyword>
<evidence type="ECO:0000256" key="2">
    <source>
        <dbReference type="ARBA" id="ARBA00022729"/>
    </source>
</evidence>
<dbReference type="AlphaFoldDB" id="A0AAD8EKD5"/>
<keyword evidence="4" id="KW-0472">Membrane</keyword>
<dbReference type="InterPro" id="IPR001611">
    <property type="entry name" value="Leu-rich_rpt"/>
</dbReference>
<dbReference type="PANTHER" id="PTHR24369">
    <property type="entry name" value="ANTIGEN BSP, PUTATIVE-RELATED"/>
    <property type="match status" value="1"/>
</dbReference>
<keyword evidence="4" id="KW-1133">Transmembrane helix</keyword>
<accession>A0AAD8EKD5</accession>
<dbReference type="GO" id="GO:0005886">
    <property type="term" value="C:plasma membrane"/>
    <property type="evidence" value="ECO:0007669"/>
    <property type="project" value="TreeGrafter"/>
</dbReference>
<gene>
    <name evidence="7" type="ORF">L9F63_014977</name>
</gene>
<proteinExistence type="predicted"/>
<reference evidence="7" key="2">
    <citation type="submission" date="2023-05" db="EMBL/GenBank/DDBJ databases">
        <authorList>
            <person name="Fouks B."/>
        </authorList>
    </citation>
    <scope>NUCLEOTIDE SEQUENCE</scope>
    <source>
        <strain evidence="7">Stay&amp;Tobe</strain>
        <tissue evidence="7">Testes</tissue>
    </source>
</reference>
<dbReference type="FunFam" id="3.80.10.10:FF:001360">
    <property type="entry name" value="Uncharacterized protein"/>
    <property type="match status" value="1"/>
</dbReference>
<evidence type="ECO:0000256" key="5">
    <source>
        <dbReference type="SAM" id="SignalP"/>
    </source>
</evidence>
<feature type="transmembrane region" description="Helical" evidence="4">
    <location>
        <begin position="386"/>
        <end position="408"/>
    </location>
</feature>
<protein>
    <recommendedName>
        <fullName evidence="6">LRRCT domain-containing protein</fullName>
    </recommendedName>
</protein>
<organism evidence="7 8">
    <name type="scientific">Diploptera punctata</name>
    <name type="common">Pacific beetle cockroach</name>
    <dbReference type="NCBI Taxonomy" id="6984"/>
    <lineage>
        <taxon>Eukaryota</taxon>
        <taxon>Metazoa</taxon>
        <taxon>Ecdysozoa</taxon>
        <taxon>Arthropoda</taxon>
        <taxon>Hexapoda</taxon>
        <taxon>Insecta</taxon>
        <taxon>Pterygota</taxon>
        <taxon>Neoptera</taxon>
        <taxon>Polyneoptera</taxon>
        <taxon>Dictyoptera</taxon>
        <taxon>Blattodea</taxon>
        <taxon>Blaberoidea</taxon>
        <taxon>Blaberidae</taxon>
        <taxon>Diplopterinae</taxon>
        <taxon>Diploptera</taxon>
    </lineage>
</organism>
<feature type="domain" description="LRRCT" evidence="6">
    <location>
        <begin position="183"/>
        <end position="229"/>
    </location>
</feature>
<evidence type="ECO:0000313" key="7">
    <source>
        <dbReference type="EMBL" id="KAJ9593473.1"/>
    </source>
</evidence>
<dbReference type="SMART" id="SM00082">
    <property type="entry name" value="LRRCT"/>
    <property type="match status" value="2"/>
</dbReference>
<dbReference type="EMBL" id="JASPKZ010003436">
    <property type="protein sequence ID" value="KAJ9593473.1"/>
    <property type="molecule type" value="Genomic_DNA"/>
</dbReference>
<dbReference type="InterPro" id="IPR000483">
    <property type="entry name" value="Cys-rich_flank_reg_C"/>
</dbReference>
<evidence type="ECO:0000259" key="6">
    <source>
        <dbReference type="SMART" id="SM00082"/>
    </source>
</evidence>
<feature type="domain" description="LRRCT" evidence="6">
    <location>
        <begin position="331"/>
        <end position="378"/>
    </location>
</feature>
<dbReference type="InterPro" id="IPR050541">
    <property type="entry name" value="LRR_TM_domain-containing"/>
</dbReference>